<dbReference type="RefSeq" id="WP_009183897.1">
    <property type="nucleotide sequence ID" value="NZ_AMGM01000008.1"/>
</dbReference>
<dbReference type="Gene3D" id="3.20.20.100">
    <property type="entry name" value="NADP-dependent oxidoreductase domain"/>
    <property type="match status" value="1"/>
</dbReference>
<evidence type="ECO:0000259" key="1">
    <source>
        <dbReference type="Pfam" id="PF00156"/>
    </source>
</evidence>
<dbReference type="InterPro" id="IPR029057">
    <property type="entry name" value="PRTase-like"/>
</dbReference>
<dbReference type="InterPro" id="IPR053135">
    <property type="entry name" value="AKR2_Oxidoreductase"/>
</dbReference>
<dbReference type="PANTHER" id="PTHR43312:SF1">
    <property type="entry name" value="NADP-DEPENDENT OXIDOREDUCTASE DOMAIN-CONTAINING PROTEIN"/>
    <property type="match status" value="1"/>
</dbReference>
<dbReference type="Proteomes" id="UP000004478">
    <property type="component" value="Unassembled WGS sequence"/>
</dbReference>
<dbReference type="SUPFAM" id="SSF51430">
    <property type="entry name" value="NAD(P)-linked oxidoreductase"/>
    <property type="match status" value="1"/>
</dbReference>
<dbReference type="EMBL" id="AMGM01000008">
    <property type="protein sequence ID" value="EKB50471.1"/>
    <property type="molecule type" value="Genomic_DNA"/>
</dbReference>
<dbReference type="CDD" id="cd19100">
    <property type="entry name" value="AKR_unchar"/>
    <property type="match status" value="1"/>
</dbReference>
<dbReference type="InterPro" id="IPR023210">
    <property type="entry name" value="NADP_OxRdtase_dom"/>
</dbReference>
<evidence type="ECO:0000313" key="3">
    <source>
        <dbReference type="EMBL" id="EKB50471.1"/>
    </source>
</evidence>
<dbReference type="Gene3D" id="3.40.50.2020">
    <property type="match status" value="1"/>
</dbReference>
<dbReference type="Pfam" id="PF00248">
    <property type="entry name" value="Aldo_ket_red"/>
    <property type="match status" value="1"/>
</dbReference>
<keyword evidence="4" id="KW-1185">Reference proteome</keyword>
<gene>
    <name evidence="3" type="ORF">B879_00853</name>
</gene>
<dbReference type="OrthoDB" id="9773828at2"/>
<dbReference type="InterPro" id="IPR000836">
    <property type="entry name" value="PRTase_dom"/>
</dbReference>
<proteinExistence type="predicted"/>
<feature type="domain" description="NADP-dependent oxidoreductase" evidence="2">
    <location>
        <begin position="209"/>
        <end position="401"/>
    </location>
</feature>
<evidence type="ECO:0008006" key="5">
    <source>
        <dbReference type="Google" id="ProtNLM"/>
    </source>
</evidence>
<name>K1L6T0_CECL9</name>
<dbReference type="AlphaFoldDB" id="K1L6T0"/>
<dbReference type="Pfam" id="PF00156">
    <property type="entry name" value="Pribosyltran"/>
    <property type="match status" value="1"/>
</dbReference>
<dbReference type="InterPro" id="IPR036812">
    <property type="entry name" value="NAD(P)_OxRdtase_dom_sf"/>
</dbReference>
<dbReference type="SUPFAM" id="SSF53271">
    <property type="entry name" value="PRTase-like"/>
    <property type="match status" value="1"/>
</dbReference>
<dbReference type="CDD" id="cd06223">
    <property type="entry name" value="PRTases_typeI"/>
    <property type="match status" value="1"/>
</dbReference>
<evidence type="ECO:0000259" key="2">
    <source>
        <dbReference type="Pfam" id="PF00248"/>
    </source>
</evidence>
<dbReference type="PANTHER" id="PTHR43312">
    <property type="entry name" value="D-THREO-ALDOSE 1-DEHYDROGENASE"/>
    <property type="match status" value="1"/>
</dbReference>
<organism evidence="3 4">
    <name type="scientific">Cecembia lonarensis (strain CCUG 58316 / KCTC 22772 / LW9)</name>
    <dbReference type="NCBI Taxonomy" id="1225176"/>
    <lineage>
        <taxon>Bacteria</taxon>
        <taxon>Pseudomonadati</taxon>
        <taxon>Bacteroidota</taxon>
        <taxon>Cytophagia</taxon>
        <taxon>Cytophagales</taxon>
        <taxon>Cyclobacteriaceae</taxon>
        <taxon>Cecembia</taxon>
    </lineage>
</organism>
<sequence>MSESKTPLSLDQIKQRLQAYPLPKVDLVVGIAEGGRIPAQMVAGFLGKPLITVKVNFRDKDNQPHRTSPEFLEPFSLNFQKGASILLVDDVAVTGKTLEVVKEKLNDYQVLTFVFKGKADHVLFPEIKTCVTWPWKAVKEDELHQNSERRKFLKSLAGITAGMMLPFGGKAVADMDQQNRFSKDPNRDRFGDLLPKRKFGNTGIEMTMLGLGGAHIARMSEKEAERTIETALEGGIRFFDNAESYGNGLAEKRYGMFLTPKYRDVAFIQSKTTARDAKTAKAHLEGSLKRMNTDFLDLWFIHAVSSPGDVDHRINNGVLDVFLEAQQSGKVKYIGFSGHSDYKAHLRMLEKSDTMQACQMPVNAFDPNYKSFINNVMPQLIEKNIAPIAMKTLANGGFFGGTSHFMHGNKPKIVPNVLTVEEALYFSWSLPVSVLVTGADDAQMLKEKIDLAKKFKAFHEDKRLELVEKVADFDGQFVEYYKV</sequence>
<feature type="domain" description="Phosphoribosyltransferase" evidence="1">
    <location>
        <begin position="24"/>
        <end position="131"/>
    </location>
</feature>
<reference evidence="3 4" key="1">
    <citation type="journal article" date="2012" name="J. Bacteriol.">
        <title>Draft Genome Sequence of Cecembia lonarensis Strain LW9T, Isolated from Lonar Lake, a Haloalkaline Lake in India.</title>
        <authorList>
            <person name="Shivaji S."/>
            <person name="Ara S."/>
            <person name="Singh A."/>
            <person name="Pinnaka A.K."/>
        </authorList>
    </citation>
    <scope>NUCLEOTIDE SEQUENCE [LARGE SCALE GENOMIC DNA]</scope>
    <source>
        <strain evidence="3 4">LW9</strain>
    </source>
</reference>
<protein>
    <recommendedName>
        <fullName evidence="5">NADP-dependent oxidoreductase domain-containing protein</fullName>
    </recommendedName>
</protein>
<evidence type="ECO:0000313" key="4">
    <source>
        <dbReference type="Proteomes" id="UP000004478"/>
    </source>
</evidence>
<accession>K1L6T0</accession>
<comment type="caution">
    <text evidence="3">The sequence shown here is derived from an EMBL/GenBank/DDBJ whole genome shotgun (WGS) entry which is preliminary data.</text>
</comment>